<sequence length="93" mass="9907">MVGATAQTFGNAKRLRNAHGSLNGIVTMTTVCCETCGFHYAIEHPAGAGDEALAQRQAAWLADRFVWDHIQENKHSGSVRLPLLPAPATAAAH</sequence>
<dbReference type="EMBL" id="CP000360">
    <property type="protein sequence ID" value="ABF39257.1"/>
    <property type="molecule type" value="Genomic_DNA"/>
</dbReference>
<name>Q1IV43_KORVE</name>
<accession>Q1IV43</accession>
<keyword evidence="2" id="KW-1185">Reference proteome</keyword>
<organism evidence="1 2">
    <name type="scientific">Koribacter versatilis (strain Ellin345)</name>
    <dbReference type="NCBI Taxonomy" id="204669"/>
    <lineage>
        <taxon>Bacteria</taxon>
        <taxon>Pseudomonadati</taxon>
        <taxon>Acidobacteriota</taxon>
        <taxon>Terriglobia</taxon>
        <taxon>Terriglobales</taxon>
        <taxon>Candidatus Korobacteraceae</taxon>
        <taxon>Candidatus Korobacter</taxon>
    </lineage>
</organism>
<dbReference type="RefSeq" id="WP_011521059.1">
    <property type="nucleotide sequence ID" value="NC_008009.1"/>
</dbReference>
<dbReference type="AlphaFoldDB" id="Q1IV43"/>
<dbReference type="Proteomes" id="UP000002432">
    <property type="component" value="Chromosome"/>
</dbReference>
<dbReference type="EnsemblBacteria" id="ABF39257">
    <property type="protein sequence ID" value="ABF39257"/>
    <property type="gene ID" value="Acid345_0252"/>
</dbReference>
<dbReference type="HOGENOM" id="CLU_2395868_0_0_0"/>
<evidence type="ECO:0000313" key="2">
    <source>
        <dbReference type="Proteomes" id="UP000002432"/>
    </source>
</evidence>
<reference evidence="1 2" key="1">
    <citation type="journal article" date="2009" name="Appl. Environ. Microbiol.">
        <title>Three genomes from the phylum Acidobacteria provide insight into the lifestyles of these microorganisms in soils.</title>
        <authorList>
            <person name="Ward N.L."/>
            <person name="Challacombe J.F."/>
            <person name="Janssen P.H."/>
            <person name="Henrissat B."/>
            <person name="Coutinho P.M."/>
            <person name="Wu M."/>
            <person name="Xie G."/>
            <person name="Haft D.H."/>
            <person name="Sait M."/>
            <person name="Badger J."/>
            <person name="Barabote R.D."/>
            <person name="Bradley B."/>
            <person name="Brettin T.S."/>
            <person name="Brinkac L.M."/>
            <person name="Bruce D."/>
            <person name="Creasy T."/>
            <person name="Daugherty S.C."/>
            <person name="Davidsen T.M."/>
            <person name="DeBoy R.T."/>
            <person name="Detter J.C."/>
            <person name="Dodson R.J."/>
            <person name="Durkin A.S."/>
            <person name="Ganapathy A."/>
            <person name="Gwinn-Giglio M."/>
            <person name="Han C.S."/>
            <person name="Khouri H."/>
            <person name="Kiss H."/>
            <person name="Kothari S.P."/>
            <person name="Madupu R."/>
            <person name="Nelson K.E."/>
            <person name="Nelson W.C."/>
            <person name="Paulsen I."/>
            <person name="Penn K."/>
            <person name="Ren Q."/>
            <person name="Rosovitz M.J."/>
            <person name="Selengut J.D."/>
            <person name="Shrivastava S."/>
            <person name="Sullivan S.A."/>
            <person name="Tapia R."/>
            <person name="Thompson L.S."/>
            <person name="Watkins K.L."/>
            <person name="Yang Q."/>
            <person name="Yu C."/>
            <person name="Zafar N."/>
            <person name="Zhou L."/>
            <person name="Kuske C.R."/>
        </authorList>
    </citation>
    <scope>NUCLEOTIDE SEQUENCE [LARGE SCALE GENOMIC DNA]</scope>
    <source>
        <strain evidence="1 2">Ellin345</strain>
    </source>
</reference>
<proteinExistence type="predicted"/>
<protein>
    <submittedName>
        <fullName evidence="1">Uncharacterized protein</fullName>
    </submittedName>
</protein>
<gene>
    <name evidence="1" type="ordered locus">Acid345_0252</name>
</gene>
<dbReference type="KEGG" id="aba:Acid345_0252"/>
<dbReference type="STRING" id="204669.Acid345_0252"/>
<evidence type="ECO:0000313" key="1">
    <source>
        <dbReference type="EMBL" id="ABF39257.1"/>
    </source>
</evidence>